<gene>
    <name evidence="2" type="ORF">FSP39_007998</name>
</gene>
<keyword evidence="3" id="KW-1185">Reference proteome</keyword>
<feature type="domain" description="ISXO2-like transposase" evidence="1">
    <location>
        <begin position="1"/>
        <end position="109"/>
    </location>
</feature>
<protein>
    <recommendedName>
        <fullName evidence="1">ISXO2-like transposase domain-containing protein</fullName>
    </recommendedName>
</protein>
<dbReference type="Pfam" id="PF12762">
    <property type="entry name" value="DDE_Tnp_IS1595"/>
    <property type="match status" value="1"/>
</dbReference>
<comment type="caution">
    <text evidence="2">The sequence shown here is derived from an EMBL/GenBank/DDBJ whole genome shotgun (WGS) entry which is preliminary data.</text>
</comment>
<proteinExistence type="predicted"/>
<evidence type="ECO:0000259" key="1">
    <source>
        <dbReference type="SMART" id="SM01126"/>
    </source>
</evidence>
<name>A0AA88XZR3_PINIB</name>
<dbReference type="InterPro" id="IPR024445">
    <property type="entry name" value="Tnp_ISXO2-like"/>
</dbReference>
<dbReference type="PANTHER" id="PTHR47163">
    <property type="entry name" value="DDE_TNP_IS1595 DOMAIN-CONTAINING PROTEIN"/>
    <property type="match status" value="1"/>
</dbReference>
<dbReference type="AlphaFoldDB" id="A0AA88XZR3"/>
<sequence length="113" mass="12895">MGSFRKYSRGSVRNEGGPWIFRMIDRKGRFVVWSVQDRTKATLQPLIVFNTVPGPTIYSDEWALCANLTSIGYTHRKVKHPENFVAVDGTHINTIEGFLGNAKQYFKLMRGTN</sequence>
<dbReference type="PANTHER" id="PTHR47163:SF2">
    <property type="entry name" value="SI:DKEY-17M8.2"/>
    <property type="match status" value="1"/>
</dbReference>
<evidence type="ECO:0000313" key="2">
    <source>
        <dbReference type="EMBL" id="KAK3094933.1"/>
    </source>
</evidence>
<reference evidence="2" key="1">
    <citation type="submission" date="2019-08" db="EMBL/GenBank/DDBJ databases">
        <title>The improved chromosome-level genome for the pearl oyster Pinctada fucata martensii using PacBio sequencing and Hi-C.</title>
        <authorList>
            <person name="Zheng Z."/>
        </authorList>
    </citation>
    <scope>NUCLEOTIDE SEQUENCE</scope>
    <source>
        <strain evidence="2">ZZ-2019</strain>
        <tissue evidence="2">Adductor muscle</tissue>
    </source>
</reference>
<dbReference type="EMBL" id="VSWD01000008">
    <property type="protein sequence ID" value="KAK3094933.1"/>
    <property type="molecule type" value="Genomic_DNA"/>
</dbReference>
<organism evidence="2 3">
    <name type="scientific">Pinctada imbricata</name>
    <name type="common">Atlantic pearl-oyster</name>
    <name type="synonym">Pinctada martensii</name>
    <dbReference type="NCBI Taxonomy" id="66713"/>
    <lineage>
        <taxon>Eukaryota</taxon>
        <taxon>Metazoa</taxon>
        <taxon>Spiralia</taxon>
        <taxon>Lophotrochozoa</taxon>
        <taxon>Mollusca</taxon>
        <taxon>Bivalvia</taxon>
        <taxon>Autobranchia</taxon>
        <taxon>Pteriomorphia</taxon>
        <taxon>Pterioida</taxon>
        <taxon>Pterioidea</taxon>
        <taxon>Pteriidae</taxon>
        <taxon>Pinctada</taxon>
    </lineage>
</organism>
<evidence type="ECO:0000313" key="3">
    <source>
        <dbReference type="Proteomes" id="UP001186944"/>
    </source>
</evidence>
<dbReference type="InterPro" id="IPR053164">
    <property type="entry name" value="IS1016-like_transposase"/>
</dbReference>
<dbReference type="Proteomes" id="UP001186944">
    <property type="component" value="Unassembled WGS sequence"/>
</dbReference>
<dbReference type="SMART" id="SM01126">
    <property type="entry name" value="DDE_Tnp_IS1595"/>
    <property type="match status" value="1"/>
</dbReference>
<accession>A0AA88XZR3</accession>